<dbReference type="HOGENOM" id="CLU_3305805_0_0_11"/>
<dbReference type="Proteomes" id="UP000001919">
    <property type="component" value="Chromosome"/>
</dbReference>
<dbReference type="PATRIC" id="fig|446465.5.peg.629"/>
<protein>
    <submittedName>
        <fullName evidence="1">Uncharacterized protein</fullName>
    </submittedName>
</protein>
<proteinExistence type="predicted"/>
<evidence type="ECO:0000313" key="2">
    <source>
        <dbReference type="Proteomes" id="UP000001919"/>
    </source>
</evidence>
<dbReference type="EMBL" id="CP001643">
    <property type="protein sequence ID" value="ACU84505.1"/>
    <property type="molecule type" value="Genomic_DNA"/>
</dbReference>
<reference evidence="1 2" key="1">
    <citation type="journal article" date="2009" name="Stand. Genomic Sci.">
        <title>Complete genome sequence of Brachybacterium faecium type strain (Schefferle 6-10).</title>
        <authorList>
            <person name="Lapidus A."/>
            <person name="Pukall R."/>
            <person name="Labuttii K."/>
            <person name="Copeland A."/>
            <person name="Del Rio T.G."/>
            <person name="Nolan M."/>
            <person name="Chen F."/>
            <person name="Lucas S."/>
            <person name="Tice H."/>
            <person name="Cheng J.F."/>
            <person name="Bruce D."/>
            <person name="Goodwin L."/>
            <person name="Pitluck S."/>
            <person name="Rohde M."/>
            <person name="Goker M."/>
            <person name="Pati A."/>
            <person name="Ivanova N."/>
            <person name="Mavrommatis K."/>
            <person name="Chen A."/>
            <person name="Palaniappan K."/>
            <person name="D'haeseleer P."/>
            <person name="Chain P."/>
            <person name="Bristow J."/>
            <person name="Eisen J.A."/>
            <person name="Markowitz V."/>
            <person name="Hugenholtz P."/>
            <person name="Kyrpides N.C."/>
            <person name="Klenk H.P."/>
        </authorList>
    </citation>
    <scope>NUCLEOTIDE SEQUENCE [LARGE SCALE GENOMIC DNA]</scope>
    <source>
        <strain evidence="2">ATCC 43885 / DSM 4810 / JCM 11609 / LMG 19847 / NBRC 14762 / NCIMB 9860 / 6-10</strain>
    </source>
</reference>
<keyword evidence="2" id="KW-1185">Reference proteome</keyword>
<gene>
    <name evidence="1" type="ordered locus">Bfae_06400</name>
</gene>
<name>C7MI79_BRAFD</name>
<organism evidence="1 2">
    <name type="scientific">Brachybacterium faecium (strain ATCC 43885 / DSM 4810 / JCM 11609 / LMG 19847 / NBRC 14762 / NCIMB 9860 / 6-10)</name>
    <dbReference type="NCBI Taxonomy" id="446465"/>
    <lineage>
        <taxon>Bacteria</taxon>
        <taxon>Bacillati</taxon>
        <taxon>Actinomycetota</taxon>
        <taxon>Actinomycetes</taxon>
        <taxon>Micrococcales</taxon>
        <taxon>Dermabacteraceae</taxon>
        <taxon>Brachybacterium</taxon>
    </lineage>
</organism>
<evidence type="ECO:0000313" key="1">
    <source>
        <dbReference type="EMBL" id="ACU84505.1"/>
    </source>
</evidence>
<sequence>MSGPHGIEQRARALWSRRTEEGGRLALPITAVLGLARRP</sequence>
<accession>C7MI79</accession>
<dbReference type="AlphaFoldDB" id="C7MI79"/>
<dbReference type="KEGG" id="bfa:Bfae_06400"/>